<name>A0ABT5Z764_9ACTN</name>
<dbReference type="Gene3D" id="1.10.8.730">
    <property type="match status" value="1"/>
</dbReference>
<keyword evidence="2" id="KW-0547">Nucleotide-binding</keyword>
<dbReference type="Proteomes" id="UP001220022">
    <property type="component" value="Unassembled WGS sequence"/>
</dbReference>
<dbReference type="Pfam" id="PF12846">
    <property type="entry name" value="AAA_10"/>
    <property type="match status" value="1"/>
</dbReference>
<proteinExistence type="predicted"/>
<reference evidence="2 3" key="1">
    <citation type="submission" date="2023-03" db="EMBL/GenBank/DDBJ databases">
        <title>Draft genome sequence of type strain Streptomyces ferralitis JCM 14344.</title>
        <authorList>
            <person name="Klaysubun C."/>
            <person name="Duangmal K."/>
        </authorList>
    </citation>
    <scope>NUCLEOTIDE SEQUENCE [LARGE SCALE GENOMIC DNA]</scope>
    <source>
        <strain evidence="2 3">JCM 14344</strain>
    </source>
</reference>
<dbReference type="Gene3D" id="3.40.50.300">
    <property type="entry name" value="P-loop containing nucleotide triphosphate hydrolases"/>
    <property type="match status" value="1"/>
</dbReference>
<sequence>MRLPIRHVAGNVIWTVHGTCWGIWKVEGSGSAHASLTAKKRRLATIEALVKAVPGEAMLLSLCPQIDPATVVKRMTCGVDLEHPGSERYVELSLRVLDQLEGLELTGRTDWLAIPLSTGRRLDAVRSAVSAARADLTLALGLLPAPIPASEEVARLEEATRLRAKWPMGLRLRPAREAEILWIYGHAARRGVLEPLLPDPRAAREVLGRGRNVAALGEVILAEGALADADEGGAPSGVRGSARRQEAPTRFSRRWLKVSTQWGDSYQALLGLSEMPRAFAWPGAELLASLDEHAFPVDWVVRLTTTAGRVAEAKSRRAARELASQPEEYGADPAGVPDSLEQDSEDLREYRTRLTANSTEVEVCVMAAMCVWGATPDEAVARADQLAQNYSGSDYALTRTLGEQEALWYGMLPGARTPSVLLSYRQHTLARDFAMTGPYSTSALGDESGPLFGLQLCGGGLRPVHVDFAAAPRKQKASAAAAFLGELGSGKSTAMKSATYLTLASGHLLGRPGSRSRAVIVDRTPQQEWVRFAHACPGTQQVITVGTAAKVSLDPLRVFHADPKQAARFTESFLTLLLGVAPMSEEGIALSEAIAAVLARPGASMNALHDELDARGRVDATCGLLARKLASHRAKDLAKTLFDPALPILDMASADVIVFSVANLELPTKEELTGARWDRLEYEKVFGRAVLYLVGAISRQIAFNPQRAANPHLPPEFTLAVWDECWWLTSSPEGLKLLLELLRDGRKHDAGVLVGSHDGEDIGPSDTEMGQVVRGLIKRWFLFRQTDAELARRGLAVMGLPASEELLTTVQTELSPVSEDPEEQKLRAGQCLHRDLYGRTGGMQVIIPPDEKVAAAIHSDPVPAS</sequence>
<dbReference type="RefSeq" id="WP_275819520.1">
    <property type="nucleotide sequence ID" value="NZ_BAAANM010000028.1"/>
</dbReference>
<dbReference type="InterPro" id="IPR016628">
    <property type="entry name" value="ATPase_SAG2001_prd"/>
</dbReference>
<dbReference type="InterPro" id="IPR027417">
    <property type="entry name" value="P-loop_NTPase"/>
</dbReference>
<feature type="region of interest" description="Disordered" evidence="1">
    <location>
        <begin position="318"/>
        <end position="345"/>
    </location>
</feature>
<dbReference type="GO" id="GO:0005524">
    <property type="term" value="F:ATP binding"/>
    <property type="evidence" value="ECO:0007669"/>
    <property type="project" value="UniProtKB-KW"/>
</dbReference>
<keyword evidence="3" id="KW-1185">Reference proteome</keyword>
<comment type="caution">
    <text evidence="2">The sequence shown here is derived from an EMBL/GenBank/DDBJ whole genome shotgun (WGS) entry which is preliminary data.</text>
</comment>
<evidence type="ECO:0000313" key="3">
    <source>
        <dbReference type="Proteomes" id="UP001220022"/>
    </source>
</evidence>
<dbReference type="SUPFAM" id="SSF52540">
    <property type="entry name" value="P-loop containing nucleoside triphosphate hydrolases"/>
    <property type="match status" value="1"/>
</dbReference>
<evidence type="ECO:0000256" key="1">
    <source>
        <dbReference type="SAM" id="MobiDB-lite"/>
    </source>
</evidence>
<dbReference type="PIRSF" id="PIRSF015040">
    <property type="entry name" value="ATPase_SAG2001_prd"/>
    <property type="match status" value="1"/>
</dbReference>
<keyword evidence="2" id="KW-0067">ATP-binding</keyword>
<evidence type="ECO:0000313" key="2">
    <source>
        <dbReference type="EMBL" id="MDF2259676.1"/>
    </source>
</evidence>
<dbReference type="EMBL" id="JARHTQ010000025">
    <property type="protein sequence ID" value="MDF2259676.1"/>
    <property type="molecule type" value="Genomic_DNA"/>
</dbReference>
<organism evidence="2 3">
    <name type="scientific">Streptantibioticus ferralitis</name>
    <dbReference type="NCBI Taxonomy" id="236510"/>
    <lineage>
        <taxon>Bacteria</taxon>
        <taxon>Bacillati</taxon>
        <taxon>Actinomycetota</taxon>
        <taxon>Actinomycetes</taxon>
        <taxon>Kitasatosporales</taxon>
        <taxon>Streptomycetaceae</taxon>
        <taxon>Streptantibioticus</taxon>
    </lineage>
</organism>
<accession>A0ABT5Z764</accession>
<gene>
    <name evidence="2" type="ORF">P2L57_29340</name>
</gene>
<protein>
    <submittedName>
        <fullName evidence="2">ATP-binding protein</fullName>
    </submittedName>
</protein>